<dbReference type="EMBL" id="HBUE01091004">
    <property type="protein sequence ID" value="CAG6481496.1"/>
    <property type="molecule type" value="Transcribed_RNA"/>
</dbReference>
<feature type="compositionally biased region" description="Pro residues" evidence="6">
    <location>
        <begin position="9"/>
        <end position="18"/>
    </location>
</feature>
<evidence type="ECO:0000256" key="2">
    <source>
        <dbReference type="ARBA" id="ARBA00022692"/>
    </source>
</evidence>
<keyword evidence="2 7" id="KW-0812">Transmembrane</keyword>
<protein>
    <submittedName>
        <fullName evidence="8">Inner nuclear membrane protein Man1</fullName>
    </submittedName>
</protein>
<dbReference type="InterPro" id="IPR012677">
    <property type="entry name" value="Nucleotide-bd_a/b_plait_sf"/>
</dbReference>
<dbReference type="FunFam" id="3.30.70.330:FF:000695">
    <property type="entry name" value="Blast:CCR4-NOT transcription complex subunit 11"/>
    <property type="match status" value="1"/>
</dbReference>
<evidence type="ECO:0000256" key="5">
    <source>
        <dbReference type="ARBA" id="ARBA00023242"/>
    </source>
</evidence>
<feature type="transmembrane region" description="Helical" evidence="7">
    <location>
        <begin position="609"/>
        <end position="630"/>
    </location>
</feature>
<evidence type="ECO:0000256" key="7">
    <source>
        <dbReference type="SAM" id="Phobius"/>
    </source>
</evidence>
<dbReference type="InterPro" id="IPR052277">
    <property type="entry name" value="INM_ESCRT-Associated"/>
</dbReference>
<feature type="region of interest" description="Disordered" evidence="6">
    <location>
        <begin position="1"/>
        <end position="209"/>
    </location>
</feature>
<organism evidence="8">
    <name type="scientific">Culex pipiens</name>
    <name type="common">House mosquito</name>
    <dbReference type="NCBI Taxonomy" id="7175"/>
    <lineage>
        <taxon>Eukaryota</taxon>
        <taxon>Metazoa</taxon>
        <taxon>Ecdysozoa</taxon>
        <taxon>Arthropoda</taxon>
        <taxon>Hexapoda</taxon>
        <taxon>Insecta</taxon>
        <taxon>Pterygota</taxon>
        <taxon>Neoptera</taxon>
        <taxon>Endopterygota</taxon>
        <taxon>Diptera</taxon>
        <taxon>Nematocera</taxon>
        <taxon>Culicoidea</taxon>
        <taxon>Culicidae</taxon>
        <taxon>Culicinae</taxon>
        <taxon>Culicini</taxon>
        <taxon>Culex</taxon>
        <taxon>Culex</taxon>
    </lineage>
</organism>
<feature type="compositionally biased region" description="Acidic residues" evidence="6">
    <location>
        <begin position="885"/>
        <end position="904"/>
    </location>
</feature>
<evidence type="ECO:0000313" key="8">
    <source>
        <dbReference type="EMBL" id="CAG6481496.1"/>
    </source>
</evidence>
<dbReference type="SUPFAM" id="SSF54928">
    <property type="entry name" value="RNA-binding domain, RBD"/>
    <property type="match status" value="1"/>
</dbReference>
<dbReference type="GO" id="GO:0030514">
    <property type="term" value="P:negative regulation of BMP signaling pathway"/>
    <property type="evidence" value="ECO:0007669"/>
    <property type="project" value="TreeGrafter"/>
</dbReference>
<sequence>MSASTPTQPAGPPVPPVKPILSSPGAYMANFQPSNPLGSGSGPVSGTPTPGGGVVAPITAGIHSSNKTHEKPTIAARPIPPPTLPKYSSSFNKIDRDRNEFTKLDKAEREKLQSKREMFFKSESNSPSGPPPNPPVLGNLNLANNNVVNNSASHLNNANSTSDKHSINSHTNSSGGGGGGLPSNNSVSNMNNTNNNNHNKSLSPGSSRSSVYISPVIINDSEEEDYLRPTAGRVFGTSTPSSASALFRRTTAYSSTPQARNTANAGHTPPASSSFGNHKSYLRHNNGAEALNESINSNGSASPETSASSSPFVSEYTKRLLQLRGETVSHESYNSAISSAMAVASSPGSSGGGGSNLNLNHSGAPISGNHFRSRYSVFPRYASDGGGTSSGINENDIVTHAVPSPDPPQIPLRAALGNLFAKLDEHYGFKQTFIPCALLCLFVAFLVFVAFMYMTISTDIASTLGTIDTKYDLCEGPAQDRGRCLVQSDIEPALELLKRVGTELKARVEHSKCVDTSVTSYWMSADEVIRLAKEHDPSLLVPQAVKHLHTMEYLIGQNPQWRINHCDQDGNEIGFDEVLRRRASKTNYFAILKPKLPFTCMLYNKFHTFFVIVGVLGLVGIIAYLVNYFLKFVLYVKQKRKDQVNALISEIIQAVSQAAASAGGSESSDEGGLVVVNHLRDRLIAPDNRKKMEWAWLEALQFLEQHESRIQFEVGNRGGEDFKMMRWTDSAPLPTSTRSVPGGAKKWQSPAFDNTNKIPDPPTPCLKIRQMFDKYEVNDPNLRTIVQDAILEKVGARCKIYDIQLDRSTCCVYVRCATSQDAGIVHDEINGWWFDNRLVSIKFLRLERYLSRFPRALAGPACLKPSNRHNSSMPAAGPGANPLEREDDEDVEAEEDELDQELEC</sequence>
<feature type="compositionally biased region" description="Polar residues" evidence="6">
    <location>
        <begin position="252"/>
        <end position="277"/>
    </location>
</feature>
<feature type="region of interest" description="Disordered" evidence="6">
    <location>
        <begin position="252"/>
        <end position="312"/>
    </location>
</feature>
<name>A0A8D8FS09_CULPI</name>
<dbReference type="GO" id="GO:0006998">
    <property type="term" value="P:nuclear envelope organization"/>
    <property type="evidence" value="ECO:0007669"/>
    <property type="project" value="TreeGrafter"/>
</dbReference>
<feature type="compositionally biased region" description="Low complexity" evidence="6">
    <location>
        <begin position="136"/>
        <end position="160"/>
    </location>
</feature>
<feature type="region of interest" description="Disordered" evidence="6">
    <location>
        <begin position="865"/>
        <end position="904"/>
    </location>
</feature>
<dbReference type="AlphaFoldDB" id="A0A8D8FS09"/>
<dbReference type="PANTHER" id="PTHR13428:SF12">
    <property type="entry name" value="INNER NUCLEAR MEMBRANE PROTEIN MAN1"/>
    <property type="match status" value="1"/>
</dbReference>
<keyword evidence="5" id="KW-0539">Nucleus</keyword>
<feature type="transmembrane region" description="Helical" evidence="7">
    <location>
        <begin position="432"/>
        <end position="454"/>
    </location>
</feature>
<evidence type="ECO:0000256" key="3">
    <source>
        <dbReference type="ARBA" id="ARBA00022989"/>
    </source>
</evidence>
<feature type="region of interest" description="Disordered" evidence="6">
    <location>
        <begin position="733"/>
        <end position="759"/>
    </location>
</feature>
<dbReference type="PANTHER" id="PTHR13428">
    <property type="entry name" value="INNER NUCLEAR MEMBRANE PROTEIN MAN1 LEM DOMAIN CONTAINING PROTEIN"/>
    <property type="match status" value="1"/>
</dbReference>
<feature type="compositionally biased region" description="Low complexity" evidence="6">
    <location>
        <begin position="297"/>
        <end position="312"/>
    </location>
</feature>
<evidence type="ECO:0000256" key="6">
    <source>
        <dbReference type="SAM" id="MobiDB-lite"/>
    </source>
</evidence>
<dbReference type="Gene3D" id="3.30.70.330">
    <property type="match status" value="1"/>
</dbReference>
<keyword evidence="3 7" id="KW-1133">Transmembrane helix</keyword>
<feature type="compositionally biased region" description="Low complexity" evidence="6">
    <location>
        <begin position="182"/>
        <end position="203"/>
    </location>
</feature>
<dbReference type="InterPro" id="IPR041885">
    <property type="entry name" value="MAN1_winged_helix_dom"/>
</dbReference>
<proteinExistence type="predicted"/>
<comment type="subcellular location">
    <subcellularLocation>
        <location evidence="1">Nucleus inner membrane</location>
    </subcellularLocation>
</comment>
<dbReference type="InterPro" id="IPR035979">
    <property type="entry name" value="RBD_domain_sf"/>
</dbReference>
<keyword evidence="4 7" id="KW-0472">Membrane</keyword>
<dbReference type="GO" id="GO:0031490">
    <property type="term" value="F:chromatin DNA binding"/>
    <property type="evidence" value="ECO:0007669"/>
    <property type="project" value="TreeGrafter"/>
</dbReference>
<accession>A0A8D8FS09</accession>
<evidence type="ECO:0000256" key="4">
    <source>
        <dbReference type="ARBA" id="ARBA00023136"/>
    </source>
</evidence>
<reference evidence="8" key="1">
    <citation type="submission" date="2021-05" db="EMBL/GenBank/DDBJ databases">
        <authorList>
            <person name="Alioto T."/>
            <person name="Alioto T."/>
            <person name="Gomez Garrido J."/>
        </authorList>
    </citation>
    <scope>NUCLEOTIDE SEQUENCE</scope>
</reference>
<dbReference type="GO" id="GO:0005637">
    <property type="term" value="C:nuclear inner membrane"/>
    <property type="evidence" value="ECO:0007669"/>
    <property type="project" value="UniProtKB-SubCell"/>
</dbReference>
<feature type="compositionally biased region" description="Gly residues" evidence="6">
    <location>
        <begin position="39"/>
        <end position="54"/>
    </location>
</feature>
<dbReference type="Gene3D" id="1.10.10.1180">
    <property type="entry name" value="MAN1, winged-helix domain"/>
    <property type="match status" value="1"/>
</dbReference>
<feature type="compositionally biased region" description="Basic and acidic residues" evidence="6">
    <location>
        <begin position="93"/>
        <end position="120"/>
    </location>
</feature>
<evidence type="ECO:0000256" key="1">
    <source>
        <dbReference type="ARBA" id="ARBA00004540"/>
    </source>
</evidence>